<evidence type="ECO:0008006" key="4">
    <source>
        <dbReference type="Google" id="ProtNLM"/>
    </source>
</evidence>
<dbReference type="InParanoid" id="A0A517SLA3"/>
<proteinExistence type="predicted"/>
<feature type="chain" id="PRO_5021947516" description="Squalene cyclase C-terminal domain-containing protein" evidence="1">
    <location>
        <begin position="20"/>
        <end position="366"/>
    </location>
</feature>
<evidence type="ECO:0000256" key="1">
    <source>
        <dbReference type="SAM" id="SignalP"/>
    </source>
</evidence>
<evidence type="ECO:0000313" key="3">
    <source>
        <dbReference type="Proteomes" id="UP000315700"/>
    </source>
</evidence>
<gene>
    <name evidence="2" type="ORF">Pan44_49470</name>
</gene>
<evidence type="ECO:0000313" key="2">
    <source>
        <dbReference type="EMBL" id="QDT56886.1"/>
    </source>
</evidence>
<accession>A0A517SLA3</accession>
<sequence length="366" mass="39502" precursor="true">MFRVILLTAAILAAAPAFGQNSVDVTKVTGARTKGINFLKTTQAEDGSWTSPTQPGISGMVVYSLLASDVPVDDPVVAKGLKHLESFAQADGGFYAPTTSHKNYETSIILLALVEANQDGRYSQQIARAVEFLKGIQWDGVEGAAEADPAFGGQGYGRSKRPDLSNTSFFLEALTHAGVSQNDPAFKNALIFVSRCQNLKSEANNTPFADKINDGGFYYTPAAGGASMAGPPTPEGGLRSYGSMTYAGLKSMIYAGLTKDDPRVKAASDWIAKFYTLDENPGMGQQGLYYYLLTATRTFKALGQEQFTDAKGGKHPWRVEMSHRLLELQKPNGSWSNTADRWYEGDPNLVTAYSLVALTTTLDETK</sequence>
<dbReference type="EMBL" id="CP036271">
    <property type="protein sequence ID" value="QDT56886.1"/>
    <property type="molecule type" value="Genomic_DNA"/>
</dbReference>
<dbReference type="Gene3D" id="1.50.10.20">
    <property type="match status" value="2"/>
</dbReference>
<dbReference type="RefSeq" id="WP_231754150.1">
    <property type="nucleotide sequence ID" value="NZ_CP036271.1"/>
</dbReference>
<organism evidence="2 3">
    <name type="scientific">Caulifigura coniformis</name>
    <dbReference type="NCBI Taxonomy" id="2527983"/>
    <lineage>
        <taxon>Bacteria</taxon>
        <taxon>Pseudomonadati</taxon>
        <taxon>Planctomycetota</taxon>
        <taxon>Planctomycetia</taxon>
        <taxon>Planctomycetales</taxon>
        <taxon>Planctomycetaceae</taxon>
        <taxon>Caulifigura</taxon>
    </lineage>
</organism>
<dbReference type="Proteomes" id="UP000315700">
    <property type="component" value="Chromosome"/>
</dbReference>
<dbReference type="AlphaFoldDB" id="A0A517SLA3"/>
<dbReference type="CDD" id="cd00688">
    <property type="entry name" value="ISOPREN_C2_like"/>
    <property type="match status" value="1"/>
</dbReference>
<dbReference type="SUPFAM" id="SSF48239">
    <property type="entry name" value="Terpenoid cyclases/Protein prenyltransferases"/>
    <property type="match status" value="1"/>
</dbReference>
<name>A0A517SLA3_9PLAN</name>
<feature type="signal peptide" evidence="1">
    <location>
        <begin position="1"/>
        <end position="19"/>
    </location>
</feature>
<keyword evidence="3" id="KW-1185">Reference proteome</keyword>
<reference evidence="2 3" key="1">
    <citation type="submission" date="2019-02" db="EMBL/GenBank/DDBJ databases">
        <title>Deep-cultivation of Planctomycetes and their phenomic and genomic characterization uncovers novel biology.</title>
        <authorList>
            <person name="Wiegand S."/>
            <person name="Jogler M."/>
            <person name="Boedeker C."/>
            <person name="Pinto D."/>
            <person name="Vollmers J."/>
            <person name="Rivas-Marin E."/>
            <person name="Kohn T."/>
            <person name="Peeters S.H."/>
            <person name="Heuer A."/>
            <person name="Rast P."/>
            <person name="Oberbeckmann S."/>
            <person name="Bunk B."/>
            <person name="Jeske O."/>
            <person name="Meyerdierks A."/>
            <person name="Storesund J.E."/>
            <person name="Kallscheuer N."/>
            <person name="Luecker S."/>
            <person name="Lage O.M."/>
            <person name="Pohl T."/>
            <person name="Merkel B.J."/>
            <person name="Hornburger P."/>
            <person name="Mueller R.-W."/>
            <person name="Bruemmer F."/>
            <person name="Labrenz M."/>
            <person name="Spormann A.M."/>
            <person name="Op den Camp H."/>
            <person name="Overmann J."/>
            <person name="Amann R."/>
            <person name="Jetten M.S.M."/>
            <person name="Mascher T."/>
            <person name="Medema M.H."/>
            <person name="Devos D.P."/>
            <person name="Kaster A.-K."/>
            <person name="Ovreas L."/>
            <person name="Rohde M."/>
            <person name="Galperin M.Y."/>
            <person name="Jogler C."/>
        </authorList>
    </citation>
    <scope>NUCLEOTIDE SEQUENCE [LARGE SCALE GENOMIC DNA]</scope>
    <source>
        <strain evidence="2 3">Pan44</strain>
    </source>
</reference>
<dbReference type="InterPro" id="IPR008930">
    <property type="entry name" value="Terpenoid_cyclase/PrenylTrfase"/>
</dbReference>
<keyword evidence="1" id="KW-0732">Signal</keyword>
<protein>
    <recommendedName>
        <fullName evidence="4">Squalene cyclase C-terminal domain-containing protein</fullName>
    </recommendedName>
</protein>
<dbReference type="KEGG" id="ccos:Pan44_49470"/>